<evidence type="ECO:0000259" key="4">
    <source>
        <dbReference type="Pfam" id="PF07593"/>
    </source>
</evidence>
<dbReference type="Pfam" id="PF13517">
    <property type="entry name" value="FG-GAP_3"/>
    <property type="match status" value="2"/>
</dbReference>
<dbReference type="InterPro" id="IPR027039">
    <property type="entry name" value="Crtac1"/>
</dbReference>
<dbReference type="Gene3D" id="2.130.10.130">
    <property type="entry name" value="Integrin alpha, N-terminal"/>
    <property type="match status" value="1"/>
</dbReference>
<keyword evidence="6" id="KW-1185">Reference proteome</keyword>
<dbReference type="Proteomes" id="UP000199356">
    <property type="component" value="Unassembled WGS sequence"/>
</dbReference>
<evidence type="ECO:0000256" key="2">
    <source>
        <dbReference type="SAM" id="MobiDB-lite"/>
    </source>
</evidence>
<dbReference type="InterPro" id="IPR013517">
    <property type="entry name" value="FG-GAP"/>
</dbReference>
<evidence type="ECO:0000256" key="1">
    <source>
        <dbReference type="ARBA" id="ARBA00022729"/>
    </source>
</evidence>
<keyword evidence="1 3" id="KW-0732">Signal</keyword>
<name>A0A1I5KI17_9RHOB</name>
<organism evidence="5 6">
    <name type="scientific">Tranquillimonas alkanivorans</name>
    <dbReference type="NCBI Taxonomy" id="441119"/>
    <lineage>
        <taxon>Bacteria</taxon>
        <taxon>Pseudomonadati</taxon>
        <taxon>Pseudomonadota</taxon>
        <taxon>Alphaproteobacteria</taxon>
        <taxon>Rhodobacterales</taxon>
        <taxon>Roseobacteraceae</taxon>
        <taxon>Tranquillimonas</taxon>
    </lineage>
</organism>
<dbReference type="InterPro" id="IPR011519">
    <property type="entry name" value="UnbV_ASPIC"/>
</dbReference>
<feature type="region of interest" description="Disordered" evidence="2">
    <location>
        <begin position="506"/>
        <end position="526"/>
    </location>
</feature>
<feature type="signal peptide" evidence="3">
    <location>
        <begin position="1"/>
        <end position="16"/>
    </location>
</feature>
<evidence type="ECO:0000313" key="5">
    <source>
        <dbReference type="EMBL" id="SFO84453.1"/>
    </source>
</evidence>
<dbReference type="InterPro" id="IPR028994">
    <property type="entry name" value="Integrin_alpha_N"/>
</dbReference>
<protein>
    <submittedName>
        <fullName evidence="5">ASPIC and UnbV</fullName>
    </submittedName>
</protein>
<dbReference type="PANTHER" id="PTHR16026">
    <property type="entry name" value="CARTILAGE ACIDIC PROTEIN 1"/>
    <property type="match status" value="1"/>
</dbReference>
<dbReference type="OrthoDB" id="1488578at2"/>
<accession>A0A1I5KI17</accession>
<feature type="domain" description="ASPIC/UnbV" evidence="4">
    <location>
        <begin position="433"/>
        <end position="500"/>
    </location>
</feature>
<evidence type="ECO:0000256" key="3">
    <source>
        <dbReference type="SAM" id="SignalP"/>
    </source>
</evidence>
<proteinExistence type="predicted"/>
<dbReference type="STRING" id="441119.SAMN04488047_101111"/>
<evidence type="ECO:0000313" key="6">
    <source>
        <dbReference type="Proteomes" id="UP000199356"/>
    </source>
</evidence>
<sequence length="526" mass="55802">MRAALVLSLAASPALAGEPVFVDRSADLPVEHVYSGGWEHFVGGGVAVMDCDDNGYSDLFVAGGEGPARLFVNATDAPGGALRFTLGDGVAPLTGVTGAYPLDIDGDGLLDLAVLRVGANMLLRGQGACRFDDASDEWGFDGGDAWSISFAATWEAEEAFPTLAIGNYVDRDDPEGPFGTCDGNALHRPEGRRYAAPVTLEPGFCALSMLFTDWTRSGTQDLRVSNDRHYYVRGGAEQMWRLYPLRLLGESDGWPEVSLWGMGIASRDITGDGWPEVMTTSMGDQLLQLAEPGGGYRNAPFSIGTYAHRPFLGDDGRPSTGWHAQFGDVDNDGRDDLFIAKGNVDQMPSNAAKDPNNLLMQAPDGTFSEAAEGAGVASVARSRGGALADLNRDGRLDLVVVNRRAPLEVYENATAAGNWLAVELASPGANPRGVGWWIELRLPDGRVMTREVTVGGGHAGGQAVPHHFGLGEATRAELRVLRPGGKAGPWQAVEANRVVTLPLPGRRCRTDGPAGGAKSRSEACRR</sequence>
<feature type="chain" id="PRO_5011567323" evidence="3">
    <location>
        <begin position="17"/>
        <end position="526"/>
    </location>
</feature>
<dbReference type="Pfam" id="PF07593">
    <property type="entry name" value="UnbV_ASPIC"/>
    <property type="match status" value="1"/>
</dbReference>
<dbReference type="EMBL" id="FOXA01000001">
    <property type="protein sequence ID" value="SFO84453.1"/>
    <property type="molecule type" value="Genomic_DNA"/>
</dbReference>
<dbReference type="RefSeq" id="WP_093416297.1">
    <property type="nucleotide sequence ID" value="NZ_FOXA01000001.1"/>
</dbReference>
<dbReference type="PANTHER" id="PTHR16026:SF0">
    <property type="entry name" value="CARTILAGE ACIDIC PROTEIN 1"/>
    <property type="match status" value="1"/>
</dbReference>
<dbReference type="AlphaFoldDB" id="A0A1I5KI17"/>
<gene>
    <name evidence="5" type="ORF">SAMN04488047_101111</name>
</gene>
<dbReference type="SUPFAM" id="SSF69318">
    <property type="entry name" value="Integrin alpha N-terminal domain"/>
    <property type="match status" value="1"/>
</dbReference>
<reference evidence="5 6" key="1">
    <citation type="submission" date="2016-10" db="EMBL/GenBank/DDBJ databases">
        <authorList>
            <person name="de Groot N.N."/>
        </authorList>
    </citation>
    <scope>NUCLEOTIDE SEQUENCE [LARGE SCALE GENOMIC DNA]</scope>
    <source>
        <strain evidence="5 6">DSM 19547</strain>
    </source>
</reference>